<evidence type="ECO:0000256" key="1">
    <source>
        <dbReference type="SAM" id="MobiDB-lite"/>
    </source>
</evidence>
<dbReference type="EMBL" id="JAULSV010000006">
    <property type="protein sequence ID" value="KAK0642213.1"/>
    <property type="molecule type" value="Genomic_DNA"/>
</dbReference>
<feature type="compositionally biased region" description="Pro residues" evidence="1">
    <location>
        <begin position="92"/>
        <end position="103"/>
    </location>
</feature>
<reference evidence="2" key="1">
    <citation type="submission" date="2023-06" db="EMBL/GenBank/DDBJ databases">
        <title>Genome-scale phylogeny and comparative genomics of the fungal order Sordariales.</title>
        <authorList>
            <consortium name="Lawrence Berkeley National Laboratory"/>
            <person name="Hensen N."/>
            <person name="Bonometti L."/>
            <person name="Westerberg I."/>
            <person name="Brannstrom I.O."/>
            <person name="Guillou S."/>
            <person name="Cros-Aarteil S."/>
            <person name="Calhoun S."/>
            <person name="Haridas S."/>
            <person name="Kuo A."/>
            <person name="Mondo S."/>
            <person name="Pangilinan J."/>
            <person name="Riley R."/>
            <person name="Labutti K."/>
            <person name="Andreopoulos B."/>
            <person name="Lipzen A."/>
            <person name="Chen C."/>
            <person name="Yanf M."/>
            <person name="Daum C."/>
            <person name="Ng V."/>
            <person name="Clum A."/>
            <person name="Steindorff A."/>
            <person name="Ohm R."/>
            <person name="Martin F."/>
            <person name="Silar P."/>
            <person name="Natvig D."/>
            <person name="Lalanne C."/>
            <person name="Gautier V."/>
            <person name="Ament-Velasquez S.L."/>
            <person name="Kruys A."/>
            <person name="Hutchinson M.I."/>
            <person name="Powell A.J."/>
            <person name="Barry K."/>
            <person name="Miller A.N."/>
            <person name="Grigoriev I.V."/>
            <person name="Debuchy R."/>
            <person name="Gladieux P."/>
            <person name="Thoren M.H."/>
            <person name="Johannesson H."/>
        </authorList>
    </citation>
    <scope>NUCLEOTIDE SEQUENCE</scope>
    <source>
        <strain evidence="2">SMH2532-1</strain>
    </source>
</reference>
<keyword evidence="3" id="KW-1185">Reference proteome</keyword>
<name>A0AA39XXT0_9PEZI</name>
<dbReference type="AlphaFoldDB" id="A0AA39XXT0"/>
<proteinExistence type="predicted"/>
<organism evidence="2 3">
    <name type="scientific">Cercophora newfieldiana</name>
    <dbReference type="NCBI Taxonomy" id="92897"/>
    <lineage>
        <taxon>Eukaryota</taxon>
        <taxon>Fungi</taxon>
        <taxon>Dikarya</taxon>
        <taxon>Ascomycota</taxon>
        <taxon>Pezizomycotina</taxon>
        <taxon>Sordariomycetes</taxon>
        <taxon>Sordariomycetidae</taxon>
        <taxon>Sordariales</taxon>
        <taxon>Lasiosphaeriaceae</taxon>
        <taxon>Cercophora</taxon>
    </lineage>
</organism>
<evidence type="ECO:0000313" key="2">
    <source>
        <dbReference type="EMBL" id="KAK0642213.1"/>
    </source>
</evidence>
<feature type="region of interest" description="Disordered" evidence="1">
    <location>
        <begin position="18"/>
        <end position="108"/>
    </location>
</feature>
<dbReference type="Proteomes" id="UP001174936">
    <property type="component" value="Unassembled WGS sequence"/>
</dbReference>
<comment type="caution">
    <text evidence="2">The sequence shown here is derived from an EMBL/GenBank/DDBJ whole genome shotgun (WGS) entry which is preliminary data.</text>
</comment>
<feature type="compositionally biased region" description="Basic and acidic residues" evidence="1">
    <location>
        <begin position="41"/>
        <end position="63"/>
    </location>
</feature>
<evidence type="ECO:0000313" key="3">
    <source>
        <dbReference type="Proteomes" id="UP001174936"/>
    </source>
</evidence>
<protein>
    <submittedName>
        <fullName evidence="2">Uncharacterized protein</fullName>
    </submittedName>
</protein>
<sequence length="192" mass="20385">MLGPRRRPVLGAALVVGASRASARREVERQSQQQSQQQEAINREAEAKRRQEEEQEARVKKAVGEALAAQQLASRAPGSDLNLTPAQAPMPNRSPSPMLPPRPSAEASGLGLAAQIQTPPSTYHRPDQQGVFRGDAEIAAVGVGVTTPVSSGGNGGPSKAFIVYCPGCGNSCSLDDFFCRKCGRKQPREGRD</sequence>
<accession>A0AA39XXT0</accession>
<gene>
    <name evidence="2" type="ORF">B0T16DRAFT_421181</name>
</gene>